<dbReference type="Proteomes" id="UP001279681">
    <property type="component" value="Unassembled WGS sequence"/>
</dbReference>
<proteinExistence type="inferred from homology"/>
<dbReference type="SUPFAM" id="SSF53383">
    <property type="entry name" value="PLP-dependent transferases"/>
    <property type="match status" value="1"/>
</dbReference>
<dbReference type="Gene3D" id="3.90.1150.10">
    <property type="entry name" value="Aspartate Aminotransferase, domain 1"/>
    <property type="match status" value="1"/>
</dbReference>
<keyword evidence="6" id="KW-0663">Pyridoxal phosphate</keyword>
<evidence type="ECO:0000256" key="4">
    <source>
        <dbReference type="ARBA" id="ARBA00022576"/>
    </source>
</evidence>
<comment type="caution">
    <text evidence="8">The sequence shown here is derived from an EMBL/GenBank/DDBJ whole genome shotgun (WGS) entry which is preliminary data.</text>
</comment>
<dbReference type="Pfam" id="PF00155">
    <property type="entry name" value="Aminotran_1_2"/>
    <property type="match status" value="1"/>
</dbReference>
<organism evidence="8 9">
    <name type="scientific">Candidatus Cetobacterium colombiensis</name>
    <dbReference type="NCBI Taxonomy" id="3073100"/>
    <lineage>
        <taxon>Bacteria</taxon>
        <taxon>Fusobacteriati</taxon>
        <taxon>Fusobacteriota</taxon>
        <taxon>Fusobacteriia</taxon>
        <taxon>Fusobacteriales</taxon>
        <taxon>Fusobacteriaceae</taxon>
        <taxon>Cetobacterium</taxon>
    </lineage>
</organism>
<dbReference type="InterPro" id="IPR004839">
    <property type="entry name" value="Aminotransferase_I/II_large"/>
</dbReference>
<comment type="cofactor">
    <cofactor evidence="1">
        <name>pyridoxal 5'-phosphate</name>
        <dbReference type="ChEBI" id="CHEBI:597326"/>
    </cofactor>
</comment>
<comment type="subunit">
    <text evidence="3">Homodimer.</text>
</comment>
<evidence type="ECO:0000313" key="8">
    <source>
        <dbReference type="EMBL" id="MDX8335342.1"/>
    </source>
</evidence>
<evidence type="ECO:0000256" key="3">
    <source>
        <dbReference type="ARBA" id="ARBA00011738"/>
    </source>
</evidence>
<protein>
    <submittedName>
        <fullName evidence="8">Aminotransferase class I/II-fold pyridoxal phosphate-dependent enzyme</fullName>
    </submittedName>
</protein>
<evidence type="ECO:0000259" key="7">
    <source>
        <dbReference type="Pfam" id="PF00155"/>
    </source>
</evidence>
<dbReference type="InterPro" id="IPR015422">
    <property type="entry name" value="PyrdxlP-dep_Trfase_small"/>
</dbReference>
<keyword evidence="4 8" id="KW-0032">Aminotransferase</keyword>
<dbReference type="InterPro" id="IPR000796">
    <property type="entry name" value="Asp_trans"/>
</dbReference>
<reference evidence="9" key="1">
    <citation type="submission" date="2023-07" db="EMBL/GenBank/DDBJ databases">
        <authorList>
            <person name="Colorado M.A."/>
            <person name="Villamil L.M."/>
            <person name="Melo J.F."/>
            <person name="Rodriguez J.A."/>
            <person name="Ruiz R.Y."/>
        </authorList>
    </citation>
    <scope>NUCLEOTIDE SEQUENCE [LARGE SCALE GENOMIC DNA]</scope>
    <source>
        <strain evidence="9">C33</strain>
    </source>
</reference>
<sequence>MLAEHSKSKKIFDNGFQISKNADLASKIYGKENVVNATLGIFYNEEEEMHTLDIVNEEYKTLSGRELFNYSSSINGEELFIQAVKQYLFGKNFSKSLGENFSEVIAAPGGSGAIYNTFKNYINPGEVVLLPNYMWSSYKLMSKEVGGGYQTYSLFNKKGKFDLVNFKNSVMELAKIQKNLVIVLNNPCHNPTGYTLSSYEVKGVMNILKEACSLCNVVLINDIAYMDFNNKKNDLTEFCKDLPKNFLLMITFSMSKSFCCYGLRVGAQVAISSSKETIDTFLDASLYTCRSVWSNISKGGMTLFSNIVLNKKKYKQLVLEQTYMKNLLQERANIFLKEALEIDLKILPYKSGFFITIPFKKGDEEKIEKKLKEENIFAIIIPGAIRVAICSIPKYKIYNLASKIKKVIY</sequence>
<accession>A0ABU4W732</accession>
<evidence type="ECO:0000256" key="2">
    <source>
        <dbReference type="ARBA" id="ARBA00007441"/>
    </source>
</evidence>
<evidence type="ECO:0000256" key="1">
    <source>
        <dbReference type="ARBA" id="ARBA00001933"/>
    </source>
</evidence>
<evidence type="ECO:0000313" key="9">
    <source>
        <dbReference type="Proteomes" id="UP001279681"/>
    </source>
</evidence>
<keyword evidence="5" id="KW-0808">Transferase</keyword>
<dbReference type="RefSeq" id="WP_320312749.1">
    <property type="nucleotide sequence ID" value="NZ_JAVIKH010000002.1"/>
</dbReference>
<dbReference type="Gene3D" id="3.40.640.10">
    <property type="entry name" value="Type I PLP-dependent aspartate aminotransferase-like (Major domain)"/>
    <property type="match status" value="1"/>
</dbReference>
<name>A0ABU4W732_9FUSO</name>
<evidence type="ECO:0000256" key="6">
    <source>
        <dbReference type="ARBA" id="ARBA00022898"/>
    </source>
</evidence>
<dbReference type="PANTHER" id="PTHR11879">
    <property type="entry name" value="ASPARTATE AMINOTRANSFERASE"/>
    <property type="match status" value="1"/>
</dbReference>
<evidence type="ECO:0000256" key="5">
    <source>
        <dbReference type="ARBA" id="ARBA00022679"/>
    </source>
</evidence>
<dbReference type="EMBL" id="JAVIKH010000002">
    <property type="protein sequence ID" value="MDX8335342.1"/>
    <property type="molecule type" value="Genomic_DNA"/>
</dbReference>
<dbReference type="InterPro" id="IPR015421">
    <property type="entry name" value="PyrdxlP-dep_Trfase_major"/>
</dbReference>
<keyword evidence="9" id="KW-1185">Reference proteome</keyword>
<comment type="similarity">
    <text evidence="2">Belongs to the class-I pyridoxal-phosphate-dependent aminotransferase family.</text>
</comment>
<dbReference type="PANTHER" id="PTHR11879:SF22">
    <property type="entry name" value="ASPARTATE AMINOTRANSFERASE, MITOCHONDRIAL"/>
    <property type="match status" value="1"/>
</dbReference>
<dbReference type="CDD" id="cd00609">
    <property type="entry name" value="AAT_like"/>
    <property type="match status" value="1"/>
</dbReference>
<dbReference type="InterPro" id="IPR015424">
    <property type="entry name" value="PyrdxlP-dep_Trfase"/>
</dbReference>
<dbReference type="GO" id="GO:0008483">
    <property type="term" value="F:transaminase activity"/>
    <property type="evidence" value="ECO:0007669"/>
    <property type="project" value="UniProtKB-KW"/>
</dbReference>
<gene>
    <name evidence="8" type="ORF">RFV38_02340</name>
</gene>
<feature type="domain" description="Aminotransferase class I/classII large" evidence="7">
    <location>
        <begin position="48"/>
        <end position="404"/>
    </location>
</feature>